<evidence type="ECO:0000313" key="5">
    <source>
        <dbReference type="Proteomes" id="UP001154420"/>
    </source>
</evidence>
<feature type="domain" description="Bacterial sugar transferase" evidence="3">
    <location>
        <begin position="6"/>
        <end position="195"/>
    </location>
</feature>
<organism evidence="4 5">
    <name type="scientific">Parablautia muri</name>
    <dbReference type="NCBI Taxonomy" id="2320879"/>
    <lineage>
        <taxon>Bacteria</taxon>
        <taxon>Bacillati</taxon>
        <taxon>Bacillota</taxon>
        <taxon>Clostridia</taxon>
        <taxon>Lachnospirales</taxon>
        <taxon>Lachnospiraceae</taxon>
        <taxon>Parablautia</taxon>
    </lineage>
</organism>
<dbReference type="GO" id="GO:0016780">
    <property type="term" value="F:phosphotransferase activity, for other substituted phosphate groups"/>
    <property type="evidence" value="ECO:0007669"/>
    <property type="project" value="TreeGrafter"/>
</dbReference>
<keyword evidence="2" id="KW-0472">Membrane</keyword>
<keyword evidence="5" id="KW-1185">Reference proteome</keyword>
<evidence type="ECO:0000259" key="3">
    <source>
        <dbReference type="Pfam" id="PF02397"/>
    </source>
</evidence>
<dbReference type="PANTHER" id="PTHR30576:SF0">
    <property type="entry name" value="UNDECAPRENYL-PHOSPHATE N-ACETYLGALACTOSAMINYL 1-PHOSPHATE TRANSFERASE-RELATED"/>
    <property type="match status" value="1"/>
</dbReference>
<dbReference type="PANTHER" id="PTHR30576">
    <property type="entry name" value="COLANIC BIOSYNTHESIS UDP-GLUCOSE LIPID CARRIER TRANSFERASE"/>
    <property type="match status" value="1"/>
</dbReference>
<evidence type="ECO:0000313" key="4">
    <source>
        <dbReference type="EMBL" id="NBJ94037.1"/>
    </source>
</evidence>
<dbReference type="Proteomes" id="UP001154420">
    <property type="component" value="Unassembled WGS sequence"/>
</dbReference>
<gene>
    <name evidence="4" type="ORF">D5281_15935</name>
</gene>
<dbReference type="Pfam" id="PF02397">
    <property type="entry name" value="Bac_transf"/>
    <property type="match status" value="1"/>
</dbReference>
<proteinExistence type="inferred from homology"/>
<reference evidence="4" key="1">
    <citation type="submission" date="2018-09" db="EMBL/GenBank/DDBJ databases">
        <title>Murine metabolic-syndrome-specific gut microbial biobank.</title>
        <authorList>
            <person name="Liu C."/>
        </authorList>
    </citation>
    <scope>NUCLEOTIDE SEQUENCE</scope>
    <source>
        <strain evidence="4">D42-62</strain>
    </source>
</reference>
<dbReference type="EMBL" id="QZDT01000028">
    <property type="protein sequence ID" value="NBJ94037.1"/>
    <property type="molecule type" value="Genomic_DNA"/>
</dbReference>
<dbReference type="InterPro" id="IPR003362">
    <property type="entry name" value="Bact_transf"/>
</dbReference>
<keyword evidence="4" id="KW-0808">Transferase</keyword>
<accession>A0A9X5BI54</accession>
<keyword evidence="2" id="KW-0812">Transmembrane</keyword>
<sequence length="203" mass="23764">MYRFSKRAVDIIAAILGIILLSPIFLLTVAAILMEDGPGVIYTQERIGKNRKVFKIYKFRSMWKDADKLHEKLRKKYNNTEVSFKLTEDPRVTKTGKIIRKFNIDELPQLLNILAGDMSFVGPRPLPVYEYEEEQKRYGEKYIQRYSVPQGLTCYWQISDRAKQSFETRMQQDVDYAANCCISEDIKLMIKTLFFTICGKAKY</sequence>
<feature type="transmembrane region" description="Helical" evidence="2">
    <location>
        <begin position="12"/>
        <end position="34"/>
    </location>
</feature>
<dbReference type="AlphaFoldDB" id="A0A9X5BI54"/>
<comment type="similarity">
    <text evidence="1">Belongs to the bacterial sugar transferase family.</text>
</comment>
<dbReference type="OrthoDB" id="9808602at2"/>
<protein>
    <submittedName>
        <fullName evidence="4">Sugar transferase</fullName>
    </submittedName>
</protein>
<comment type="caution">
    <text evidence="4">The sequence shown here is derived from an EMBL/GenBank/DDBJ whole genome shotgun (WGS) entry which is preliminary data.</text>
</comment>
<evidence type="ECO:0000256" key="1">
    <source>
        <dbReference type="ARBA" id="ARBA00006464"/>
    </source>
</evidence>
<keyword evidence="2" id="KW-1133">Transmembrane helix</keyword>
<name>A0A9X5BI54_9FIRM</name>
<evidence type="ECO:0000256" key="2">
    <source>
        <dbReference type="SAM" id="Phobius"/>
    </source>
</evidence>